<dbReference type="InterPro" id="IPR012854">
    <property type="entry name" value="Cu_amine_oxidase-like_N"/>
</dbReference>
<dbReference type="Pfam" id="PF01522">
    <property type="entry name" value="Polysacc_deac_1"/>
    <property type="match status" value="1"/>
</dbReference>
<dbReference type="Gene3D" id="3.20.20.370">
    <property type="entry name" value="Glycoside hydrolase/deacetylase"/>
    <property type="match status" value="1"/>
</dbReference>
<dbReference type="RefSeq" id="WP_202778949.1">
    <property type="nucleotide sequence ID" value="NZ_CP065425.1"/>
</dbReference>
<feature type="signal peptide" evidence="1">
    <location>
        <begin position="1"/>
        <end position="26"/>
    </location>
</feature>
<dbReference type="PANTHER" id="PTHR10587:SF125">
    <property type="entry name" value="POLYSACCHARIDE DEACETYLASE YHEN-RELATED"/>
    <property type="match status" value="1"/>
</dbReference>
<dbReference type="CDD" id="cd10944">
    <property type="entry name" value="CE4_SmPgdA_like"/>
    <property type="match status" value="1"/>
</dbReference>
<organism evidence="3 4">
    <name type="scientific">Heyndrickxia vini</name>
    <dbReference type="NCBI Taxonomy" id="1476025"/>
    <lineage>
        <taxon>Bacteria</taxon>
        <taxon>Bacillati</taxon>
        <taxon>Bacillota</taxon>
        <taxon>Bacilli</taxon>
        <taxon>Bacillales</taxon>
        <taxon>Bacillaceae</taxon>
        <taxon>Heyndrickxia</taxon>
    </lineage>
</organism>
<proteinExistence type="predicted"/>
<evidence type="ECO:0000313" key="3">
    <source>
        <dbReference type="EMBL" id="QQZ10000.1"/>
    </source>
</evidence>
<dbReference type="EMBL" id="CP065425">
    <property type="protein sequence ID" value="QQZ10000.1"/>
    <property type="molecule type" value="Genomic_DNA"/>
</dbReference>
<name>A0ABX7E428_9BACI</name>
<dbReference type="InterPro" id="IPR002509">
    <property type="entry name" value="NODB_dom"/>
</dbReference>
<evidence type="ECO:0000259" key="2">
    <source>
        <dbReference type="PROSITE" id="PS51677"/>
    </source>
</evidence>
<dbReference type="InterPro" id="IPR011330">
    <property type="entry name" value="Glyco_hydro/deAcase_b/a-brl"/>
</dbReference>
<feature type="domain" description="NodB homology" evidence="2">
    <location>
        <begin position="165"/>
        <end position="350"/>
    </location>
</feature>
<feature type="chain" id="PRO_5047112960" evidence="1">
    <location>
        <begin position="27"/>
        <end position="367"/>
    </location>
</feature>
<accession>A0ABX7E428</accession>
<dbReference type="PROSITE" id="PS51677">
    <property type="entry name" value="NODB"/>
    <property type="match status" value="1"/>
</dbReference>
<keyword evidence="1" id="KW-0732">Signal</keyword>
<dbReference type="Proteomes" id="UP000595691">
    <property type="component" value="Chromosome"/>
</dbReference>
<sequence>MRKKPIISFIIACFLSILVFNQSASASEQKKVFVAVNDQVITFKTDKPYIYKKVTYAPVQFYTKLGIKISTNKAKHVVYLTKGKKQITLNTKTNTLQTVEGKKRTYSLTSSAKKTVAPFNYVGTYFGYKITHYSKGPIIRAANSSAKLTIAQVYKKYEYTIKPKKPAYITFDDGPNTSVDRILSILDKYKAKATFFMLDNNMKQHTKAVKKMKKDGHGLACHGVTHDKNKFYHSPTSASNEMKTCLATLKKVSGVKSVMIRVPYGSVPYMTKPYRDKMDQNGYKMWDWNIDSLDWKWLNGPKTADYTISQIKDLKRNGVTPLILMHDKPTTADALPKILKFLKDNGYELRPLTNEMKPYNFYHKIKL</sequence>
<gene>
    <name evidence="3" type="ORF">I5776_03260</name>
</gene>
<reference evidence="3 4" key="1">
    <citation type="submission" date="2020-11" db="EMBL/GenBank/DDBJ databases">
        <title>Taxonomic evaluation of the Bacillus sporothermodurans group of bacteria based on whole genome sequences.</title>
        <authorList>
            <person name="Fiedler G."/>
            <person name="Herbstmann A.-D."/>
            <person name="Doll E."/>
            <person name="Wenning M."/>
            <person name="Brinks E."/>
            <person name="Kabisch J."/>
            <person name="Breitenwieser F."/>
            <person name="Lappann M."/>
            <person name="Boehnlein C."/>
            <person name="Franz C."/>
        </authorList>
    </citation>
    <scope>NUCLEOTIDE SEQUENCE [LARGE SCALE GENOMIC DNA]</scope>
    <source>
        <strain evidence="3 4">JCM 19841</strain>
    </source>
</reference>
<dbReference type="Pfam" id="PF07833">
    <property type="entry name" value="Cu_amine_oxidN1"/>
    <property type="match status" value="1"/>
</dbReference>
<evidence type="ECO:0000313" key="4">
    <source>
        <dbReference type="Proteomes" id="UP000595691"/>
    </source>
</evidence>
<protein>
    <submittedName>
        <fullName evidence="3">Polysaccharide deacetylase family protein</fullName>
    </submittedName>
</protein>
<dbReference type="InterPro" id="IPR050248">
    <property type="entry name" value="Polysacc_deacetylase_ArnD"/>
</dbReference>
<dbReference type="PANTHER" id="PTHR10587">
    <property type="entry name" value="GLYCOSYL TRANSFERASE-RELATED"/>
    <property type="match status" value="1"/>
</dbReference>
<keyword evidence="4" id="KW-1185">Reference proteome</keyword>
<dbReference type="SUPFAM" id="SSF88713">
    <property type="entry name" value="Glycoside hydrolase/deacetylase"/>
    <property type="match status" value="1"/>
</dbReference>
<evidence type="ECO:0000256" key="1">
    <source>
        <dbReference type="SAM" id="SignalP"/>
    </source>
</evidence>